<dbReference type="SUPFAM" id="SSF56112">
    <property type="entry name" value="Protein kinase-like (PK-like)"/>
    <property type="match status" value="1"/>
</dbReference>
<dbReference type="SMART" id="SM00220">
    <property type="entry name" value="S_TKc"/>
    <property type="match status" value="1"/>
</dbReference>
<dbReference type="InterPro" id="IPR011009">
    <property type="entry name" value="Kinase-like_dom_sf"/>
</dbReference>
<dbReference type="InterPro" id="IPR008271">
    <property type="entry name" value="Ser/Thr_kinase_AS"/>
</dbReference>
<dbReference type="Proteomes" id="UP001174936">
    <property type="component" value="Unassembled WGS sequence"/>
</dbReference>
<evidence type="ECO:0000313" key="7">
    <source>
        <dbReference type="EMBL" id="KAK0655170.1"/>
    </source>
</evidence>
<name>A0AA39YQ30_9PEZI</name>
<feature type="domain" description="Protein kinase" evidence="6">
    <location>
        <begin position="4"/>
        <end position="241"/>
    </location>
</feature>
<dbReference type="GO" id="GO:0005524">
    <property type="term" value="F:ATP binding"/>
    <property type="evidence" value="ECO:0007669"/>
    <property type="project" value="UniProtKB-UniRule"/>
</dbReference>
<dbReference type="EMBL" id="JAULSV010000001">
    <property type="protein sequence ID" value="KAK0655170.1"/>
    <property type="molecule type" value="Genomic_DNA"/>
</dbReference>
<evidence type="ECO:0000313" key="8">
    <source>
        <dbReference type="Proteomes" id="UP001174936"/>
    </source>
</evidence>
<sequence length="241" mass="27683">GKHYRIEKKIGNGVYGVVFEAECLSTAMPVAMKFDSPRRMPTPPPPPQLKDEFLVYEHLQIQGLRVYYFGEIALHKILIIDILGRSLQDLFIECNRKFSRTMIDSLGKLMLRAVEDVHAKGYGHGDLKPGNFLFGRPGTPTTDILYAVDFGMARAYRDSKTNRHIPLTVPMIKSRQGSPEFMSVRGHRGDKLSRRDDLESLGWVFLYFTKGKLPWEKTKVAKGEEEKLYERLAQEKEDMME</sequence>
<evidence type="ECO:0000259" key="6">
    <source>
        <dbReference type="PROSITE" id="PS50011"/>
    </source>
</evidence>
<dbReference type="InterPro" id="IPR050235">
    <property type="entry name" value="CK1_Ser-Thr_kinase"/>
</dbReference>
<dbReference type="EC" id="2.7.11.1" evidence="1"/>
<protein>
    <recommendedName>
        <fullName evidence="1">non-specific serine/threonine protein kinase</fullName>
        <ecNumber evidence="1">2.7.11.1</ecNumber>
    </recommendedName>
</protein>
<evidence type="ECO:0000256" key="5">
    <source>
        <dbReference type="RuleBase" id="RU000304"/>
    </source>
</evidence>
<dbReference type="InterPro" id="IPR017441">
    <property type="entry name" value="Protein_kinase_ATP_BS"/>
</dbReference>
<gene>
    <name evidence="7" type="ORF">B0T16DRAFT_314943</name>
</gene>
<dbReference type="AlphaFoldDB" id="A0AA39YQ30"/>
<dbReference type="PROSITE" id="PS00108">
    <property type="entry name" value="PROTEIN_KINASE_ST"/>
    <property type="match status" value="1"/>
</dbReference>
<keyword evidence="7" id="KW-0808">Transferase</keyword>
<keyword evidence="5" id="KW-0723">Serine/threonine-protein kinase</keyword>
<dbReference type="PROSITE" id="PS00107">
    <property type="entry name" value="PROTEIN_KINASE_ATP"/>
    <property type="match status" value="1"/>
</dbReference>
<dbReference type="Gene3D" id="1.10.510.10">
    <property type="entry name" value="Transferase(Phosphotransferase) domain 1"/>
    <property type="match status" value="1"/>
</dbReference>
<dbReference type="PROSITE" id="PS50011">
    <property type="entry name" value="PROTEIN_KINASE_DOM"/>
    <property type="match status" value="1"/>
</dbReference>
<evidence type="ECO:0000256" key="2">
    <source>
        <dbReference type="ARBA" id="ARBA00022741"/>
    </source>
</evidence>
<keyword evidence="2 4" id="KW-0547">Nucleotide-binding</keyword>
<keyword evidence="8" id="KW-1185">Reference proteome</keyword>
<comment type="caution">
    <text evidence="7">The sequence shown here is derived from an EMBL/GenBank/DDBJ whole genome shotgun (WGS) entry which is preliminary data.</text>
</comment>
<proteinExistence type="inferred from homology"/>
<feature type="binding site" evidence="4">
    <location>
        <position position="33"/>
    </location>
    <ligand>
        <name>ATP</name>
        <dbReference type="ChEBI" id="CHEBI:30616"/>
    </ligand>
</feature>
<keyword evidence="7" id="KW-0418">Kinase</keyword>
<evidence type="ECO:0000256" key="1">
    <source>
        <dbReference type="ARBA" id="ARBA00012513"/>
    </source>
</evidence>
<evidence type="ECO:0000256" key="4">
    <source>
        <dbReference type="PROSITE-ProRule" id="PRU10141"/>
    </source>
</evidence>
<comment type="similarity">
    <text evidence="5">Belongs to the protein kinase superfamily.</text>
</comment>
<dbReference type="Pfam" id="PF00069">
    <property type="entry name" value="Pkinase"/>
    <property type="match status" value="1"/>
</dbReference>
<dbReference type="GO" id="GO:0004674">
    <property type="term" value="F:protein serine/threonine kinase activity"/>
    <property type="evidence" value="ECO:0007669"/>
    <property type="project" value="UniProtKB-KW"/>
</dbReference>
<accession>A0AA39YQ30</accession>
<dbReference type="InterPro" id="IPR000719">
    <property type="entry name" value="Prot_kinase_dom"/>
</dbReference>
<evidence type="ECO:0000256" key="3">
    <source>
        <dbReference type="ARBA" id="ARBA00022840"/>
    </source>
</evidence>
<feature type="non-terminal residue" evidence="7">
    <location>
        <position position="1"/>
    </location>
</feature>
<reference evidence="7" key="1">
    <citation type="submission" date="2023-06" db="EMBL/GenBank/DDBJ databases">
        <title>Genome-scale phylogeny and comparative genomics of the fungal order Sordariales.</title>
        <authorList>
            <consortium name="Lawrence Berkeley National Laboratory"/>
            <person name="Hensen N."/>
            <person name="Bonometti L."/>
            <person name="Westerberg I."/>
            <person name="Brannstrom I.O."/>
            <person name="Guillou S."/>
            <person name="Cros-Aarteil S."/>
            <person name="Calhoun S."/>
            <person name="Haridas S."/>
            <person name="Kuo A."/>
            <person name="Mondo S."/>
            <person name="Pangilinan J."/>
            <person name="Riley R."/>
            <person name="Labutti K."/>
            <person name="Andreopoulos B."/>
            <person name="Lipzen A."/>
            <person name="Chen C."/>
            <person name="Yanf M."/>
            <person name="Daum C."/>
            <person name="Ng V."/>
            <person name="Clum A."/>
            <person name="Steindorff A."/>
            <person name="Ohm R."/>
            <person name="Martin F."/>
            <person name="Silar P."/>
            <person name="Natvig D."/>
            <person name="Lalanne C."/>
            <person name="Gautier V."/>
            <person name="Ament-Velasquez S.L."/>
            <person name="Kruys A."/>
            <person name="Hutchinson M.I."/>
            <person name="Powell A.J."/>
            <person name="Barry K."/>
            <person name="Miller A.N."/>
            <person name="Grigoriev I.V."/>
            <person name="Debuchy R."/>
            <person name="Gladieux P."/>
            <person name="Thoren M.H."/>
            <person name="Johannesson H."/>
        </authorList>
    </citation>
    <scope>NUCLEOTIDE SEQUENCE</scope>
    <source>
        <strain evidence="7">SMH2532-1</strain>
    </source>
</reference>
<keyword evidence="3 4" id="KW-0067">ATP-binding</keyword>
<organism evidence="7 8">
    <name type="scientific">Cercophora newfieldiana</name>
    <dbReference type="NCBI Taxonomy" id="92897"/>
    <lineage>
        <taxon>Eukaryota</taxon>
        <taxon>Fungi</taxon>
        <taxon>Dikarya</taxon>
        <taxon>Ascomycota</taxon>
        <taxon>Pezizomycotina</taxon>
        <taxon>Sordariomycetes</taxon>
        <taxon>Sordariomycetidae</taxon>
        <taxon>Sordariales</taxon>
        <taxon>Lasiosphaeriaceae</taxon>
        <taxon>Cercophora</taxon>
    </lineage>
</organism>
<dbReference type="PANTHER" id="PTHR11909">
    <property type="entry name" value="CASEIN KINASE-RELATED"/>
    <property type="match status" value="1"/>
</dbReference>